<accession>W7TMT4</accession>
<dbReference type="PANTHER" id="PTHR12064">
    <property type="entry name" value="METAL TRANSPORTER CNNM"/>
    <property type="match status" value="1"/>
</dbReference>
<dbReference type="AlphaFoldDB" id="W7TMT4"/>
<dbReference type="GO" id="GO:0016020">
    <property type="term" value="C:membrane"/>
    <property type="evidence" value="ECO:0007669"/>
    <property type="project" value="UniProtKB-UniRule"/>
</dbReference>
<keyword evidence="1" id="KW-0677">Repeat</keyword>
<keyword evidence="2" id="KW-0472">Membrane</keyword>
<dbReference type="InterPro" id="IPR045095">
    <property type="entry name" value="ACDP"/>
</dbReference>
<organism evidence="5 6">
    <name type="scientific">Nannochloropsis gaditana</name>
    <dbReference type="NCBI Taxonomy" id="72520"/>
    <lineage>
        <taxon>Eukaryota</taxon>
        <taxon>Sar</taxon>
        <taxon>Stramenopiles</taxon>
        <taxon>Ochrophyta</taxon>
        <taxon>Eustigmatophyceae</taxon>
        <taxon>Eustigmatales</taxon>
        <taxon>Monodopsidaceae</taxon>
        <taxon>Nannochloropsis</taxon>
    </lineage>
</organism>
<dbReference type="PANTHER" id="PTHR12064:SF97">
    <property type="entry name" value="METAL TRANSPORTER CNNM-5"/>
    <property type="match status" value="1"/>
</dbReference>
<keyword evidence="2 5" id="KW-0812">Transmembrane</keyword>
<evidence type="ECO:0000259" key="4">
    <source>
        <dbReference type="PROSITE" id="PS51846"/>
    </source>
</evidence>
<dbReference type="PROSITE" id="PS51846">
    <property type="entry name" value="CNNM"/>
    <property type="match status" value="1"/>
</dbReference>
<evidence type="ECO:0000256" key="2">
    <source>
        <dbReference type="PROSITE-ProRule" id="PRU01193"/>
    </source>
</evidence>
<proteinExistence type="predicted"/>
<evidence type="ECO:0000313" key="5">
    <source>
        <dbReference type="EMBL" id="EWM24823.1"/>
    </source>
</evidence>
<dbReference type="InterPro" id="IPR002550">
    <property type="entry name" value="CNNM"/>
</dbReference>
<dbReference type="GO" id="GO:0010960">
    <property type="term" value="P:magnesium ion homeostasis"/>
    <property type="evidence" value="ECO:0007669"/>
    <property type="project" value="InterPro"/>
</dbReference>
<evidence type="ECO:0000256" key="3">
    <source>
        <dbReference type="SAM" id="MobiDB-lite"/>
    </source>
</evidence>
<gene>
    <name evidence="5" type="ORF">Naga_101736g1</name>
</gene>
<dbReference type="GO" id="GO:0030026">
    <property type="term" value="P:intracellular manganese ion homeostasis"/>
    <property type="evidence" value="ECO:0007669"/>
    <property type="project" value="TreeGrafter"/>
</dbReference>
<feature type="region of interest" description="Disordered" evidence="3">
    <location>
        <begin position="220"/>
        <end position="249"/>
    </location>
</feature>
<dbReference type="GO" id="GO:0005737">
    <property type="term" value="C:cytoplasm"/>
    <property type="evidence" value="ECO:0007669"/>
    <property type="project" value="TreeGrafter"/>
</dbReference>
<feature type="domain" description="CNNM transmembrane" evidence="4">
    <location>
        <begin position="1"/>
        <end position="83"/>
    </location>
</feature>
<keyword evidence="6" id="KW-1185">Reference proteome</keyword>
<comment type="caution">
    <text evidence="5">The sequence shown here is derived from an EMBL/GenBank/DDBJ whole genome shotgun (WGS) entry which is preliminary data.</text>
</comment>
<dbReference type="Pfam" id="PF01595">
    <property type="entry name" value="CNNM"/>
    <property type="match status" value="1"/>
</dbReference>
<sequence>MVLIFGEILPSALFSGPNQLKIAARMASFVWFLMLVLSPISYPLSWLLDRFFGSHNPRKRYNRAELSALIEIHQEVKRRNISIVSSGPGRSNSNGTHASAHAYMTASSATSARAGLLSLSHPTQDLGVGSQGAGGKKGGSARPLCPPYLPSSPLPTLLDRLRAGVCVPLLTSRPSRIVLGVRAPRVHGHYWPMCGLLPSQTTSLYPSLLPLFPSLFRRESAPTGPCREGRAPLARRGGHRGGGLEGDDHVQRVLSHPCIRRLRPLLPPRLPPGQTPDRPGAGYPSEGRLAGPPTAPHRLPPLPPHRPPQHLPRSPPPSRRLSIFSFSFSATALCSP</sequence>
<dbReference type="Proteomes" id="UP000019335">
    <property type="component" value="Chromosome 12"/>
</dbReference>
<dbReference type="OrthoDB" id="5353557at2759"/>
<feature type="compositionally biased region" description="Pro residues" evidence="3">
    <location>
        <begin position="265"/>
        <end position="274"/>
    </location>
</feature>
<protein>
    <submittedName>
        <fullName evidence="5">Cbs domain multi-pass transmembrane</fullName>
    </submittedName>
</protein>
<reference evidence="5 6" key="1">
    <citation type="journal article" date="2014" name="Mol. Plant">
        <title>Chromosome Scale Genome Assembly and Transcriptome Profiling of Nannochloropsis gaditana in Nitrogen Depletion.</title>
        <authorList>
            <person name="Corteggiani Carpinelli E."/>
            <person name="Telatin A."/>
            <person name="Vitulo N."/>
            <person name="Forcato C."/>
            <person name="D'Angelo M."/>
            <person name="Schiavon R."/>
            <person name="Vezzi A."/>
            <person name="Giacometti G.M."/>
            <person name="Morosinotto T."/>
            <person name="Valle G."/>
        </authorList>
    </citation>
    <scope>NUCLEOTIDE SEQUENCE [LARGE SCALE GENOMIC DNA]</scope>
    <source>
        <strain evidence="5 6">B-31</strain>
    </source>
</reference>
<dbReference type="EMBL" id="AZIL01001102">
    <property type="protein sequence ID" value="EWM24823.1"/>
    <property type="molecule type" value="Genomic_DNA"/>
</dbReference>
<name>W7TMT4_9STRA</name>
<evidence type="ECO:0000313" key="6">
    <source>
        <dbReference type="Proteomes" id="UP000019335"/>
    </source>
</evidence>
<feature type="region of interest" description="Disordered" evidence="3">
    <location>
        <begin position="264"/>
        <end position="319"/>
    </location>
</feature>
<keyword evidence="2" id="KW-1133">Transmembrane helix</keyword>
<evidence type="ECO:0000256" key="1">
    <source>
        <dbReference type="ARBA" id="ARBA00022737"/>
    </source>
</evidence>
<feature type="compositionally biased region" description="Pro residues" evidence="3">
    <location>
        <begin position="293"/>
        <end position="318"/>
    </location>
</feature>